<dbReference type="AlphaFoldDB" id="A0A1G1W8X8"/>
<dbReference type="Proteomes" id="UP000176631">
    <property type="component" value="Unassembled WGS sequence"/>
</dbReference>
<evidence type="ECO:0000256" key="4">
    <source>
        <dbReference type="RuleBase" id="RU000639"/>
    </source>
</evidence>
<dbReference type="Pfam" id="PF01025">
    <property type="entry name" value="GrpE"/>
    <property type="match status" value="1"/>
</dbReference>
<dbReference type="GO" id="GO:0000774">
    <property type="term" value="F:adenyl-nucleotide exchange factor activity"/>
    <property type="evidence" value="ECO:0007669"/>
    <property type="project" value="InterPro"/>
</dbReference>
<dbReference type="Gene3D" id="2.30.22.10">
    <property type="entry name" value="Head domain of nucleotide exchange factor GrpE"/>
    <property type="match status" value="1"/>
</dbReference>
<comment type="similarity">
    <text evidence="1 3 5">Belongs to the GrpE family.</text>
</comment>
<comment type="function">
    <text evidence="3 4">Participates actively in the response to hyperosmotic and heat shock by preventing the aggregation of stress-denatured proteins, in association with DnaK and GrpE. It is the nucleotide exchange factor for DnaK and may function as a thermosensor. Unfolded proteins bind initially to DnaJ; upon interaction with the DnaJ-bound protein, DnaK hydrolyzes its bound ATP, resulting in the formation of a stable complex. GrpE releases ADP from DnaK; ATP binding to DnaK triggers the release of the substrate protein, thus completing the reaction cycle. Several rounds of ATP-dependent interactions between DnaJ, DnaK and GrpE are required for fully efficient folding.</text>
</comment>
<evidence type="ECO:0000313" key="8">
    <source>
        <dbReference type="Proteomes" id="UP000176631"/>
    </source>
</evidence>
<dbReference type="EMBL" id="MHCP01000015">
    <property type="protein sequence ID" value="OGY24136.1"/>
    <property type="molecule type" value="Genomic_DNA"/>
</dbReference>
<dbReference type="CDD" id="cd00446">
    <property type="entry name" value="GrpE"/>
    <property type="match status" value="1"/>
</dbReference>
<dbReference type="GO" id="GO:0005737">
    <property type="term" value="C:cytoplasm"/>
    <property type="evidence" value="ECO:0007669"/>
    <property type="project" value="UniProtKB-SubCell"/>
</dbReference>
<dbReference type="PROSITE" id="PS01071">
    <property type="entry name" value="GRPE"/>
    <property type="match status" value="1"/>
</dbReference>
<dbReference type="GO" id="GO:0042803">
    <property type="term" value="F:protein homodimerization activity"/>
    <property type="evidence" value="ECO:0007669"/>
    <property type="project" value="InterPro"/>
</dbReference>
<proteinExistence type="inferred from homology"/>
<dbReference type="InterPro" id="IPR009012">
    <property type="entry name" value="GrpE_head"/>
</dbReference>
<dbReference type="PRINTS" id="PR00773">
    <property type="entry name" value="GRPEPROTEIN"/>
</dbReference>
<keyword evidence="3" id="KW-0963">Cytoplasm</keyword>
<dbReference type="PANTHER" id="PTHR21237">
    <property type="entry name" value="GRPE PROTEIN"/>
    <property type="match status" value="1"/>
</dbReference>
<evidence type="ECO:0000256" key="6">
    <source>
        <dbReference type="SAM" id="Coils"/>
    </source>
</evidence>
<sequence length="148" mass="16875">MAKKADKSTERIRELENQLKRALADYDNLQKRIEADKDQIIKFSKIIILSKFLDVLDTFENIEEECKEANPGLRSGIELTLDQFKKVLASAGVEEIKTDADFDPRFHEAVDVVAGEANNKIVEVVEKGYKIEDKIIRPAKVRVSKKDL</sequence>
<dbReference type="STRING" id="1802593.A2172_01160"/>
<evidence type="ECO:0000256" key="1">
    <source>
        <dbReference type="ARBA" id="ARBA00009054"/>
    </source>
</evidence>
<comment type="subunit">
    <text evidence="3">Homodimer.</text>
</comment>
<evidence type="ECO:0000256" key="3">
    <source>
        <dbReference type="HAMAP-Rule" id="MF_01151"/>
    </source>
</evidence>
<name>A0A1G1W8X8_9BACT</name>
<comment type="subcellular location">
    <subcellularLocation>
        <location evidence="3">Cytoplasm</location>
    </subcellularLocation>
</comment>
<reference evidence="7 8" key="1">
    <citation type="journal article" date="2016" name="Nat. Commun.">
        <title>Thousands of microbial genomes shed light on interconnected biogeochemical processes in an aquifer system.</title>
        <authorList>
            <person name="Anantharaman K."/>
            <person name="Brown C.T."/>
            <person name="Hug L.A."/>
            <person name="Sharon I."/>
            <person name="Castelle C.J."/>
            <person name="Probst A.J."/>
            <person name="Thomas B.C."/>
            <person name="Singh A."/>
            <person name="Wilkins M.J."/>
            <person name="Karaoz U."/>
            <person name="Brodie E.L."/>
            <person name="Williams K.H."/>
            <person name="Hubbard S.S."/>
            <person name="Banfield J.F."/>
        </authorList>
    </citation>
    <scope>NUCLEOTIDE SEQUENCE [LARGE SCALE GENOMIC DNA]</scope>
</reference>
<comment type="caution">
    <text evidence="7">The sequence shown here is derived from an EMBL/GenBank/DDBJ whole genome shotgun (WGS) entry which is preliminary data.</text>
</comment>
<protein>
    <recommendedName>
        <fullName evidence="3 4">Protein GrpE</fullName>
    </recommendedName>
    <alternativeName>
        <fullName evidence="3">HSP-70 cofactor</fullName>
    </alternativeName>
</protein>
<dbReference type="SUPFAM" id="SSF51064">
    <property type="entry name" value="Head domain of nucleotide exchange factor GrpE"/>
    <property type="match status" value="1"/>
</dbReference>
<feature type="coiled-coil region" evidence="6">
    <location>
        <begin position="5"/>
        <end position="39"/>
    </location>
</feature>
<evidence type="ECO:0000313" key="7">
    <source>
        <dbReference type="EMBL" id="OGY24136.1"/>
    </source>
</evidence>
<organism evidence="7 8">
    <name type="scientific">Candidatus Woykebacteria bacterium RBG_13_40_15</name>
    <dbReference type="NCBI Taxonomy" id="1802593"/>
    <lineage>
        <taxon>Bacteria</taxon>
        <taxon>Candidatus Woykeibacteriota</taxon>
    </lineage>
</organism>
<evidence type="ECO:0000256" key="5">
    <source>
        <dbReference type="RuleBase" id="RU004478"/>
    </source>
</evidence>
<keyword evidence="6" id="KW-0175">Coiled coil</keyword>
<dbReference type="GO" id="GO:0051082">
    <property type="term" value="F:unfolded protein binding"/>
    <property type="evidence" value="ECO:0007669"/>
    <property type="project" value="TreeGrafter"/>
</dbReference>
<keyword evidence="3 4" id="KW-0346">Stress response</keyword>
<evidence type="ECO:0000256" key="2">
    <source>
        <dbReference type="ARBA" id="ARBA00023186"/>
    </source>
</evidence>
<dbReference type="InterPro" id="IPR000740">
    <property type="entry name" value="GrpE"/>
</dbReference>
<dbReference type="HAMAP" id="MF_01151">
    <property type="entry name" value="GrpE"/>
    <property type="match status" value="1"/>
</dbReference>
<accession>A0A1G1W8X8</accession>
<dbReference type="SUPFAM" id="SSF58014">
    <property type="entry name" value="Coiled-coil domain of nucleotide exchange factor GrpE"/>
    <property type="match status" value="1"/>
</dbReference>
<dbReference type="GO" id="GO:0051087">
    <property type="term" value="F:protein-folding chaperone binding"/>
    <property type="evidence" value="ECO:0007669"/>
    <property type="project" value="InterPro"/>
</dbReference>
<dbReference type="InterPro" id="IPR013805">
    <property type="entry name" value="GrpE_CC"/>
</dbReference>
<keyword evidence="2 3" id="KW-0143">Chaperone</keyword>
<dbReference type="PANTHER" id="PTHR21237:SF23">
    <property type="entry name" value="GRPE PROTEIN HOMOLOG, MITOCHONDRIAL"/>
    <property type="match status" value="1"/>
</dbReference>
<dbReference type="GO" id="GO:0006457">
    <property type="term" value="P:protein folding"/>
    <property type="evidence" value="ECO:0007669"/>
    <property type="project" value="InterPro"/>
</dbReference>
<gene>
    <name evidence="3" type="primary">grpE</name>
    <name evidence="7" type="ORF">A2172_01160</name>
</gene>
<dbReference type="Gene3D" id="3.90.20.20">
    <property type="match status" value="1"/>
</dbReference>